<dbReference type="PROSITE" id="PS50893">
    <property type="entry name" value="ABC_TRANSPORTER_2"/>
    <property type="match status" value="1"/>
</dbReference>
<evidence type="ECO:0000313" key="6">
    <source>
        <dbReference type="EMBL" id="SHM72521.1"/>
    </source>
</evidence>
<evidence type="ECO:0000256" key="4">
    <source>
        <dbReference type="ARBA" id="ARBA00022840"/>
    </source>
</evidence>
<keyword evidence="7" id="KW-1185">Reference proteome</keyword>
<accession>A0A1M7L3F3</accession>
<dbReference type="SMART" id="SM00382">
    <property type="entry name" value="AAA"/>
    <property type="match status" value="1"/>
</dbReference>
<dbReference type="OrthoDB" id="9782239at2"/>
<dbReference type="PROSITE" id="PS00211">
    <property type="entry name" value="ABC_TRANSPORTER_1"/>
    <property type="match status" value="1"/>
</dbReference>
<name>A0A1M7L3F3_9BACT</name>
<dbReference type="InterPro" id="IPR017871">
    <property type="entry name" value="ABC_transporter-like_CS"/>
</dbReference>
<dbReference type="GO" id="GO:0016887">
    <property type="term" value="F:ATP hydrolysis activity"/>
    <property type="evidence" value="ECO:0007669"/>
    <property type="project" value="InterPro"/>
</dbReference>
<dbReference type="GO" id="GO:0005524">
    <property type="term" value="F:ATP binding"/>
    <property type="evidence" value="ECO:0007669"/>
    <property type="project" value="UniProtKB-KW"/>
</dbReference>
<dbReference type="FunFam" id="3.40.50.300:FF:000425">
    <property type="entry name" value="Probable ABC transporter, ATP-binding subunit"/>
    <property type="match status" value="1"/>
</dbReference>
<dbReference type="InterPro" id="IPR003439">
    <property type="entry name" value="ABC_transporter-like_ATP-bd"/>
</dbReference>
<evidence type="ECO:0000256" key="2">
    <source>
        <dbReference type="ARBA" id="ARBA00022448"/>
    </source>
</evidence>
<feature type="domain" description="ABC transporter" evidence="5">
    <location>
        <begin position="2"/>
        <end position="236"/>
    </location>
</feature>
<dbReference type="EMBL" id="FRBL01000010">
    <property type="protein sequence ID" value="SHM72521.1"/>
    <property type="molecule type" value="Genomic_DNA"/>
</dbReference>
<dbReference type="SUPFAM" id="SSF52540">
    <property type="entry name" value="P-loop containing nucleoside triphosphate hydrolases"/>
    <property type="match status" value="1"/>
</dbReference>
<dbReference type="AlphaFoldDB" id="A0A1M7L3F3"/>
<evidence type="ECO:0000256" key="1">
    <source>
        <dbReference type="ARBA" id="ARBA00005417"/>
    </source>
</evidence>
<dbReference type="Pfam" id="PF00005">
    <property type="entry name" value="ABC_tran"/>
    <property type="match status" value="1"/>
</dbReference>
<gene>
    <name evidence="6" type="ORF">SAMN05444266_110121</name>
</gene>
<dbReference type="Proteomes" id="UP000184420">
    <property type="component" value="Unassembled WGS sequence"/>
</dbReference>
<dbReference type="STRING" id="1419482.SAMN05444266_110121"/>
<keyword evidence="4 6" id="KW-0067">ATP-binding</keyword>
<keyword evidence="2" id="KW-0813">Transport</keyword>
<dbReference type="PANTHER" id="PTHR43117">
    <property type="entry name" value="OSMOPROTECTANT IMPORT ATP-BINDING PROTEIN OSMV"/>
    <property type="match status" value="1"/>
</dbReference>
<evidence type="ECO:0000313" key="7">
    <source>
        <dbReference type="Proteomes" id="UP000184420"/>
    </source>
</evidence>
<dbReference type="InterPro" id="IPR027417">
    <property type="entry name" value="P-loop_NTPase"/>
</dbReference>
<protein>
    <submittedName>
        <fullName evidence="6">Osmoprotectant transport system ATP-binding protein</fullName>
    </submittedName>
</protein>
<dbReference type="InterPro" id="IPR003593">
    <property type="entry name" value="AAA+_ATPase"/>
</dbReference>
<organism evidence="6 7">
    <name type="scientific">Chitinophaga jiangningensis</name>
    <dbReference type="NCBI Taxonomy" id="1419482"/>
    <lineage>
        <taxon>Bacteria</taxon>
        <taxon>Pseudomonadati</taxon>
        <taxon>Bacteroidota</taxon>
        <taxon>Chitinophagia</taxon>
        <taxon>Chitinophagales</taxon>
        <taxon>Chitinophagaceae</taxon>
        <taxon>Chitinophaga</taxon>
    </lineage>
</organism>
<dbReference type="RefSeq" id="WP_073086279.1">
    <property type="nucleotide sequence ID" value="NZ_FRBL01000010.1"/>
</dbReference>
<proteinExistence type="inferred from homology"/>
<dbReference type="Gene3D" id="3.40.50.300">
    <property type="entry name" value="P-loop containing nucleotide triphosphate hydrolases"/>
    <property type="match status" value="1"/>
</dbReference>
<evidence type="ECO:0000256" key="3">
    <source>
        <dbReference type="ARBA" id="ARBA00022741"/>
    </source>
</evidence>
<dbReference type="GO" id="GO:0015697">
    <property type="term" value="P:quaternary ammonium group transport"/>
    <property type="evidence" value="ECO:0007669"/>
    <property type="project" value="UniProtKB-ARBA"/>
</dbReference>
<comment type="similarity">
    <text evidence="1">Belongs to the ABC transporter superfamily.</text>
</comment>
<evidence type="ECO:0000259" key="5">
    <source>
        <dbReference type="PROSITE" id="PS50893"/>
    </source>
</evidence>
<keyword evidence="3" id="KW-0547">Nucleotide-binding</keyword>
<dbReference type="PANTHER" id="PTHR43117:SF4">
    <property type="entry name" value="OSMOPROTECTANT IMPORT ATP-BINDING PROTEIN OSMV"/>
    <property type="match status" value="1"/>
</dbReference>
<sequence length="313" mass="34548">MIQLRNVSKFFGNGKNAVDDISFTVNDGEIMVLLGTSGCGKTTTLRLINRLLDATSGTVEVNGENVKNIPATSLRKSIGYVLQNNGLFPHYTVMENISTVPQLLNWPKDKTIARCQTLLHKLKLAPEQANSYPHQLSGGQQQRVGLARALAADPPVLLMDEPFGALDPLTRYAVRQEFKSLDELHTKTVVLVTHDIEEAFQLGDRICLMNAGRIQQTGRPAELLFHPANDFVRNFFDSQRTQLELSTLHISDIWDSIPDGYNDNGQTKITADASCWEALSLLSSGRVIAGHKASTKEITGTAIMNGLQTYKTR</sequence>
<reference evidence="6 7" key="1">
    <citation type="submission" date="2016-11" db="EMBL/GenBank/DDBJ databases">
        <authorList>
            <person name="Jaros S."/>
            <person name="Januszkiewicz K."/>
            <person name="Wedrychowicz H."/>
        </authorList>
    </citation>
    <scope>NUCLEOTIDE SEQUENCE [LARGE SCALE GENOMIC DNA]</scope>
    <source>
        <strain evidence="6 7">DSM 27406</strain>
    </source>
</reference>